<feature type="transmembrane region" description="Helical" evidence="7">
    <location>
        <begin position="21"/>
        <end position="47"/>
    </location>
</feature>
<evidence type="ECO:0000259" key="8">
    <source>
        <dbReference type="PROSITE" id="PS50928"/>
    </source>
</evidence>
<comment type="similarity">
    <text evidence="7">Belongs to the binding-protein-dependent transport system permease family.</text>
</comment>
<dbReference type="SUPFAM" id="SSF161098">
    <property type="entry name" value="MetI-like"/>
    <property type="match status" value="1"/>
</dbReference>
<gene>
    <name evidence="9" type="ORF">WMO29_08340</name>
</gene>
<evidence type="ECO:0000256" key="4">
    <source>
        <dbReference type="ARBA" id="ARBA00022692"/>
    </source>
</evidence>
<dbReference type="CDD" id="cd06261">
    <property type="entry name" value="TM_PBP2"/>
    <property type="match status" value="1"/>
</dbReference>
<dbReference type="RefSeq" id="WP_349164471.1">
    <property type="nucleotide sequence ID" value="NZ_JBBMFE010000006.1"/>
</dbReference>
<sequence length="293" mass="31690">MQEKTKQIKSKSLLAVSLGRLVYSRTFILGAVILFAIIVLCVMANVICPEGYDLQQLDQRFVAPFSQSGLSFLFGTDDFGRSMLARMLYGGRITLLVAMVSTFITTVFGTFLGAVSGFFGGKVDSVIMRILDVIAAIPTLLTAMVISAVLGSGLLNTMIAVSIPNIPGYARMIRGPVLTVKNLEYIEAARSIDAKNPRIIFKHVLPNILSPVIIKTTQGLATALLSTATLSFLGLGVQPPIPEWGALISSGREFILTYPYLVTIPGCFIALTVFSFNLMGDALRDAFDPRLKN</sequence>
<evidence type="ECO:0000256" key="7">
    <source>
        <dbReference type="RuleBase" id="RU363032"/>
    </source>
</evidence>
<keyword evidence="10" id="KW-1185">Reference proteome</keyword>
<dbReference type="Proteomes" id="UP001438008">
    <property type="component" value="Unassembled WGS sequence"/>
</dbReference>
<dbReference type="InterPro" id="IPR050366">
    <property type="entry name" value="BP-dependent_transpt_permease"/>
</dbReference>
<feature type="transmembrane region" description="Helical" evidence="7">
    <location>
        <begin position="131"/>
        <end position="155"/>
    </location>
</feature>
<name>A0ABV1FHF8_9FIRM</name>
<organism evidence="9 10">
    <name type="scientific">Laedolimicola intestinihominis</name>
    <dbReference type="NCBI Taxonomy" id="3133166"/>
    <lineage>
        <taxon>Bacteria</taxon>
        <taxon>Bacillati</taxon>
        <taxon>Bacillota</taxon>
        <taxon>Clostridia</taxon>
        <taxon>Lachnospirales</taxon>
        <taxon>Lachnospiraceae</taxon>
        <taxon>Laedolimicola</taxon>
    </lineage>
</organism>
<dbReference type="EMBL" id="JBBMFE010000006">
    <property type="protein sequence ID" value="MEQ2472499.1"/>
    <property type="molecule type" value="Genomic_DNA"/>
</dbReference>
<dbReference type="Pfam" id="PF00528">
    <property type="entry name" value="BPD_transp_1"/>
    <property type="match status" value="1"/>
</dbReference>
<feature type="domain" description="ABC transmembrane type-1" evidence="8">
    <location>
        <begin position="91"/>
        <end position="280"/>
    </location>
</feature>
<proteinExistence type="inferred from homology"/>
<keyword evidence="4 7" id="KW-0812">Transmembrane</keyword>
<feature type="transmembrane region" description="Helical" evidence="7">
    <location>
        <begin position="219"/>
        <end position="237"/>
    </location>
</feature>
<keyword evidence="2 7" id="KW-0813">Transport</keyword>
<evidence type="ECO:0000256" key="1">
    <source>
        <dbReference type="ARBA" id="ARBA00004651"/>
    </source>
</evidence>
<dbReference type="Gene3D" id="1.10.3720.10">
    <property type="entry name" value="MetI-like"/>
    <property type="match status" value="1"/>
</dbReference>
<keyword evidence="5 7" id="KW-1133">Transmembrane helix</keyword>
<feature type="transmembrane region" description="Helical" evidence="7">
    <location>
        <begin position="93"/>
        <end position="119"/>
    </location>
</feature>
<comment type="caution">
    <text evidence="9">The sequence shown here is derived from an EMBL/GenBank/DDBJ whole genome shotgun (WGS) entry which is preliminary data.</text>
</comment>
<reference evidence="9 10" key="1">
    <citation type="submission" date="2024-03" db="EMBL/GenBank/DDBJ databases">
        <title>Human intestinal bacterial collection.</title>
        <authorList>
            <person name="Pauvert C."/>
            <person name="Hitch T.C.A."/>
            <person name="Clavel T."/>
        </authorList>
    </citation>
    <scope>NUCLEOTIDE SEQUENCE [LARGE SCALE GENOMIC DNA]</scope>
    <source>
        <strain evidence="9 10">CLA-AA-H132</strain>
    </source>
</reference>
<evidence type="ECO:0000313" key="9">
    <source>
        <dbReference type="EMBL" id="MEQ2472499.1"/>
    </source>
</evidence>
<evidence type="ECO:0000313" key="10">
    <source>
        <dbReference type="Proteomes" id="UP001438008"/>
    </source>
</evidence>
<evidence type="ECO:0000256" key="2">
    <source>
        <dbReference type="ARBA" id="ARBA00022448"/>
    </source>
</evidence>
<evidence type="ECO:0000256" key="3">
    <source>
        <dbReference type="ARBA" id="ARBA00022475"/>
    </source>
</evidence>
<keyword evidence="6 7" id="KW-0472">Membrane</keyword>
<dbReference type="InterPro" id="IPR000515">
    <property type="entry name" value="MetI-like"/>
</dbReference>
<dbReference type="InterPro" id="IPR035906">
    <property type="entry name" value="MetI-like_sf"/>
</dbReference>
<accession>A0ABV1FHF8</accession>
<protein>
    <submittedName>
        <fullName evidence="9">ABC transporter permease</fullName>
    </submittedName>
</protein>
<comment type="subcellular location">
    <subcellularLocation>
        <location evidence="1 7">Cell membrane</location>
        <topology evidence="1 7">Multi-pass membrane protein</topology>
    </subcellularLocation>
</comment>
<evidence type="ECO:0000256" key="5">
    <source>
        <dbReference type="ARBA" id="ARBA00022989"/>
    </source>
</evidence>
<dbReference type="PANTHER" id="PTHR43386:SF1">
    <property type="entry name" value="D,D-DIPEPTIDE TRANSPORT SYSTEM PERMEASE PROTEIN DDPC-RELATED"/>
    <property type="match status" value="1"/>
</dbReference>
<feature type="transmembrane region" description="Helical" evidence="7">
    <location>
        <begin position="258"/>
        <end position="279"/>
    </location>
</feature>
<dbReference type="PANTHER" id="PTHR43386">
    <property type="entry name" value="OLIGOPEPTIDE TRANSPORT SYSTEM PERMEASE PROTEIN APPC"/>
    <property type="match status" value="1"/>
</dbReference>
<evidence type="ECO:0000256" key="6">
    <source>
        <dbReference type="ARBA" id="ARBA00023136"/>
    </source>
</evidence>
<keyword evidence="3" id="KW-1003">Cell membrane</keyword>
<dbReference type="PROSITE" id="PS50928">
    <property type="entry name" value="ABC_TM1"/>
    <property type="match status" value="1"/>
</dbReference>